<name>A0A7Y0END3_9BIFI</name>
<dbReference type="GO" id="GO:0016020">
    <property type="term" value="C:membrane"/>
    <property type="evidence" value="ECO:0007669"/>
    <property type="project" value="UniProtKB-SubCell"/>
</dbReference>
<comment type="subcellular location">
    <subcellularLocation>
        <location evidence="1">Membrane</location>
        <topology evidence="1">Multi-pass membrane protein</topology>
    </subcellularLocation>
</comment>
<keyword evidence="3 6" id="KW-1133">Transmembrane helix</keyword>
<gene>
    <name evidence="8" type="ORF">G1C95_0629</name>
</gene>
<dbReference type="EMBL" id="JAAIII010000001">
    <property type="protein sequence ID" value="NMM93444.1"/>
    <property type="molecule type" value="Genomic_DNA"/>
</dbReference>
<comment type="caution">
    <text evidence="8">The sequence shown here is derived from an EMBL/GenBank/DDBJ whole genome shotgun (WGS) entry which is preliminary data.</text>
</comment>
<dbReference type="PANTHER" id="PTHR43077">
    <property type="entry name" value="TRANSPORT PERMEASE YVFS-RELATED"/>
    <property type="match status" value="1"/>
</dbReference>
<feature type="transmembrane region" description="Helical" evidence="6">
    <location>
        <begin position="682"/>
        <end position="703"/>
    </location>
</feature>
<dbReference type="RefSeq" id="WP_169171452.1">
    <property type="nucleotide sequence ID" value="NZ_JAAIII010000001.1"/>
</dbReference>
<feature type="transmembrane region" description="Helical" evidence="6">
    <location>
        <begin position="624"/>
        <end position="643"/>
    </location>
</feature>
<dbReference type="Proteomes" id="UP000532194">
    <property type="component" value="Unassembled WGS sequence"/>
</dbReference>
<feature type="transmembrane region" description="Helical" evidence="6">
    <location>
        <begin position="526"/>
        <end position="545"/>
    </location>
</feature>
<feature type="domain" description="ABC-2 type transporter transmembrane" evidence="7">
    <location>
        <begin position="24"/>
        <end position="180"/>
    </location>
</feature>
<feature type="domain" description="ABC-2 type transporter transmembrane" evidence="7">
    <location>
        <begin position="496"/>
        <end position="698"/>
    </location>
</feature>
<dbReference type="InterPro" id="IPR017501">
    <property type="entry name" value="Phage_infect_YhgE_C"/>
</dbReference>
<feature type="transmembrane region" description="Helical" evidence="6">
    <location>
        <begin position="21"/>
        <end position="44"/>
    </location>
</feature>
<evidence type="ECO:0000313" key="9">
    <source>
        <dbReference type="Proteomes" id="UP000532194"/>
    </source>
</evidence>
<dbReference type="Pfam" id="PF12698">
    <property type="entry name" value="ABC2_membrane_3"/>
    <property type="match status" value="2"/>
</dbReference>
<reference evidence="8 9" key="1">
    <citation type="submission" date="2020-02" db="EMBL/GenBank/DDBJ databases">
        <title>Characterization of phylogenetic diversity of novel bifidobacterial species isolated in Czech ZOOs.</title>
        <authorList>
            <person name="Lugli G.A."/>
            <person name="Vera N.B."/>
            <person name="Ventura M."/>
        </authorList>
    </citation>
    <scope>NUCLEOTIDE SEQUENCE [LARGE SCALE GENOMIC DNA]</scope>
    <source>
        <strain evidence="8 9">DSM 109957</strain>
    </source>
</reference>
<keyword evidence="2 6" id="KW-0812">Transmembrane</keyword>
<feature type="compositionally biased region" description="Basic residues" evidence="5">
    <location>
        <begin position="853"/>
        <end position="864"/>
    </location>
</feature>
<evidence type="ECO:0000313" key="8">
    <source>
        <dbReference type="EMBL" id="NMM93444.1"/>
    </source>
</evidence>
<organism evidence="8 9">
    <name type="scientific">Bifidobacterium oedipodis</name>
    <dbReference type="NCBI Taxonomy" id="2675322"/>
    <lineage>
        <taxon>Bacteria</taxon>
        <taxon>Bacillati</taxon>
        <taxon>Actinomycetota</taxon>
        <taxon>Actinomycetes</taxon>
        <taxon>Bifidobacteriales</taxon>
        <taxon>Bifidobacteriaceae</taxon>
        <taxon>Bifidobacterium</taxon>
    </lineage>
</organism>
<protein>
    <submittedName>
        <fullName evidence="8">ABC-2 type transporter</fullName>
    </submittedName>
</protein>
<proteinExistence type="predicted"/>
<evidence type="ECO:0000256" key="1">
    <source>
        <dbReference type="ARBA" id="ARBA00004141"/>
    </source>
</evidence>
<dbReference type="InterPro" id="IPR017500">
    <property type="entry name" value="Phage_infect_YhgE_N"/>
</dbReference>
<dbReference type="GO" id="GO:0140359">
    <property type="term" value="F:ABC-type transporter activity"/>
    <property type="evidence" value="ECO:0007669"/>
    <property type="project" value="InterPro"/>
</dbReference>
<dbReference type="PANTHER" id="PTHR43077:SF10">
    <property type="entry name" value="TRANSPORT PERMEASE PROTEIN"/>
    <property type="match status" value="1"/>
</dbReference>
<feature type="transmembrane region" description="Helical" evidence="6">
    <location>
        <begin position="565"/>
        <end position="588"/>
    </location>
</feature>
<dbReference type="InterPro" id="IPR013525">
    <property type="entry name" value="ABC2_TM"/>
</dbReference>
<evidence type="ECO:0000256" key="6">
    <source>
        <dbReference type="SAM" id="Phobius"/>
    </source>
</evidence>
<feature type="transmembrane region" description="Helical" evidence="6">
    <location>
        <begin position="594"/>
        <end position="615"/>
    </location>
</feature>
<evidence type="ECO:0000259" key="7">
    <source>
        <dbReference type="Pfam" id="PF12698"/>
    </source>
</evidence>
<accession>A0A7Y0END3</accession>
<feature type="transmembrane region" description="Helical" evidence="6">
    <location>
        <begin position="792"/>
        <end position="812"/>
    </location>
</feature>
<feature type="region of interest" description="Disordered" evidence="5">
    <location>
        <begin position="853"/>
        <end position="877"/>
    </location>
</feature>
<feature type="transmembrane region" description="Helical" evidence="6">
    <location>
        <begin position="768"/>
        <end position="786"/>
    </location>
</feature>
<dbReference type="NCBIfam" id="TIGR03062">
    <property type="entry name" value="pip_yhgE_Cterm"/>
    <property type="match status" value="1"/>
</dbReference>
<evidence type="ECO:0000256" key="2">
    <source>
        <dbReference type="ARBA" id="ARBA00022692"/>
    </source>
</evidence>
<dbReference type="Gene3D" id="3.40.1710.10">
    <property type="entry name" value="abc type-2 transporter like domain"/>
    <property type="match status" value="1"/>
</dbReference>
<evidence type="ECO:0000256" key="3">
    <source>
        <dbReference type="ARBA" id="ARBA00022989"/>
    </source>
</evidence>
<dbReference type="InterPro" id="IPR051328">
    <property type="entry name" value="T7SS_ABC-Transporter"/>
</dbReference>
<dbReference type="NCBIfam" id="TIGR03061">
    <property type="entry name" value="pip_yhgE_Nterm"/>
    <property type="match status" value="1"/>
</dbReference>
<dbReference type="AlphaFoldDB" id="A0A7Y0END3"/>
<evidence type="ECO:0000256" key="4">
    <source>
        <dbReference type="ARBA" id="ARBA00023136"/>
    </source>
</evidence>
<keyword evidence="9" id="KW-1185">Reference proteome</keyword>
<sequence length="877" mass="93809">MSNILSILRRDLKRLIMVPTAWIIILGLTVLPAFYAWVNIIGFWDPYGNTANVRVSVANEDAGTDNALMGTMNLGDQIVASLKTNHDIGWAFTDAAGALDSVESGESYAAIIIPKDFSDTLGNLLTTGGGNRPQLEYYVNEKTSPIAPKVTDTAASTVDTQVNETFVSTVSKVVSEAVNQAGDTIETSSANAKAKTDATLEQAQSTVTNARSRIADFLNDDTGSNLDKARNALATARRLGTDASNGLSGVSGLIDTSRTGLNALSDSASTSLDKGNTLLSQASSQANGTISSITSGLTTANGRVDGALGTLQDINDRNAALLQDLNDLLDRIPGSQTLLTQTINRLTNANNTLGGTITDLSNLNTSIGNTVDATGTLADDLNTATQQSLDTLSSARKNLTSGALPQLNDGLGGIATATGTLSGHIASQGGLADQAGLILDQVEQAIDQTKSALKDTDGALANLETRLSTMRTDLTTLSMSSALQNLFGTNGKLDVDKVADFMLSPTVLEQKTVYPVNSYGSGMAPLFTNLAMWAGAFMLVALLRLETDNEGIEGMTVSQGYLGRWMLLAILAGAQGVIVTIGDLIIGVQSVNPLMFVLTGLIASLVYSSVAYMLATTFQHVGKALIMVMIIIQIPGAGGMYPIEMMPAFFRNLHPYFPFTYAIDALRETIGGFYGTTWLRNIAHLLGFAALGFAIGLLVRPLMANVNRLFAREIARTDLLNGEPVTLKAHDFRVAQALQALSDREDYRAVIEERAAWFTAMYPKLKRGALIAGILVPTALSITFSLTTNTKLIMLGTWTICVLLIIAFLMTIELMRDSLERQVALGKLDDETIRAQLALRQLDKRMNRRRRRLARANKRARGAHNARATRTTTHREA</sequence>
<keyword evidence="4 6" id="KW-0472">Membrane</keyword>
<evidence type="ECO:0000256" key="5">
    <source>
        <dbReference type="SAM" id="MobiDB-lite"/>
    </source>
</evidence>